<comment type="caution">
    <text evidence="3">The sequence shown here is derived from an EMBL/GenBank/DDBJ whole genome shotgun (WGS) entry which is preliminary data.</text>
</comment>
<sequence length="110" mass="11615">MKFRALLICLAIAGCTEVAIAPPGAAVDEIQAPPPPPFSPRRPESSDPLDPCFAGSYLDLIGRDASTIGIAETPTFRLIRPDSLVTEEFAPTRVNALVDPSGMITSVYCG</sequence>
<dbReference type="Proteomes" id="UP000268016">
    <property type="component" value="Unassembled WGS sequence"/>
</dbReference>
<dbReference type="EMBL" id="RDRB01000011">
    <property type="protein sequence ID" value="ROT97757.1"/>
    <property type="molecule type" value="Genomic_DNA"/>
</dbReference>
<evidence type="ECO:0000313" key="3">
    <source>
        <dbReference type="EMBL" id="ROT97757.1"/>
    </source>
</evidence>
<dbReference type="RefSeq" id="WP_123643764.1">
    <property type="nucleotide sequence ID" value="NZ_ML119091.1"/>
</dbReference>
<gene>
    <name evidence="3" type="ORF">EAT49_18305</name>
</gene>
<dbReference type="OrthoDB" id="8724542at2"/>
<evidence type="ECO:0000256" key="1">
    <source>
        <dbReference type="SAM" id="MobiDB-lite"/>
    </source>
</evidence>
<dbReference type="InterPro" id="IPR021719">
    <property type="entry name" value="Prot_inh_I78"/>
</dbReference>
<dbReference type="Pfam" id="PF11720">
    <property type="entry name" value="Inhibitor_I78"/>
    <property type="match status" value="1"/>
</dbReference>
<keyword evidence="4" id="KW-1185">Reference proteome</keyword>
<evidence type="ECO:0008006" key="5">
    <source>
        <dbReference type="Google" id="ProtNLM"/>
    </source>
</evidence>
<dbReference type="Gene3D" id="3.30.10.10">
    <property type="entry name" value="Trypsin Inhibitor V, subunit A"/>
    <property type="match status" value="1"/>
</dbReference>
<protein>
    <recommendedName>
        <fullName evidence="5">Peptidase inhibitor I78</fullName>
    </recommendedName>
</protein>
<feature type="chain" id="PRO_5018100905" description="Peptidase inhibitor I78" evidence="2">
    <location>
        <begin position="22"/>
        <end position="110"/>
    </location>
</feature>
<evidence type="ECO:0000256" key="2">
    <source>
        <dbReference type="SAM" id="SignalP"/>
    </source>
</evidence>
<feature type="region of interest" description="Disordered" evidence="1">
    <location>
        <begin position="27"/>
        <end position="47"/>
    </location>
</feature>
<keyword evidence="2" id="KW-0732">Signal</keyword>
<dbReference type="PROSITE" id="PS51257">
    <property type="entry name" value="PROKAR_LIPOPROTEIN"/>
    <property type="match status" value="1"/>
</dbReference>
<evidence type="ECO:0000313" key="4">
    <source>
        <dbReference type="Proteomes" id="UP000268016"/>
    </source>
</evidence>
<name>A0A3N2QRB8_9RHOB</name>
<dbReference type="AlphaFoldDB" id="A0A3N2QRB8"/>
<feature type="signal peptide" evidence="2">
    <location>
        <begin position="1"/>
        <end position="21"/>
    </location>
</feature>
<proteinExistence type="predicted"/>
<organism evidence="3 4">
    <name type="scientific">Histidinibacterium lentulum</name>
    <dbReference type="NCBI Taxonomy" id="2480588"/>
    <lineage>
        <taxon>Bacteria</taxon>
        <taxon>Pseudomonadati</taxon>
        <taxon>Pseudomonadota</taxon>
        <taxon>Alphaproteobacteria</taxon>
        <taxon>Rhodobacterales</taxon>
        <taxon>Paracoccaceae</taxon>
        <taxon>Histidinibacterium</taxon>
    </lineage>
</organism>
<reference evidence="3 4" key="1">
    <citation type="submission" date="2018-10" db="EMBL/GenBank/DDBJ databases">
        <title>Histidinibacterium lentulum gen. nov., sp. nov., a marine bacterium from the culture broth of Picochlorum sp. 122.</title>
        <authorList>
            <person name="Wang G."/>
        </authorList>
    </citation>
    <scope>NUCLEOTIDE SEQUENCE [LARGE SCALE GENOMIC DNA]</scope>
    <source>
        <strain evidence="3 4">B17</strain>
    </source>
</reference>
<accession>A0A3N2QRB8</accession>